<keyword evidence="2" id="KW-0479">Metal-binding</keyword>
<dbReference type="AlphaFoldDB" id="A0A4V2KT81"/>
<dbReference type="Gene3D" id="3.50.50.60">
    <property type="entry name" value="FAD/NAD(P)-binding domain"/>
    <property type="match status" value="1"/>
</dbReference>
<dbReference type="NCBIfam" id="NF045663">
    <property type="entry name" value="diclust_near_Sec"/>
    <property type="match status" value="1"/>
</dbReference>
<dbReference type="InterPro" id="IPR009051">
    <property type="entry name" value="Helical_ferredxn"/>
</dbReference>
<dbReference type="RefSeq" id="WP_131310380.1">
    <property type="nucleotide sequence ID" value="NZ_SJFN01000022.1"/>
</dbReference>
<dbReference type="Gene3D" id="1.10.1060.10">
    <property type="entry name" value="Alpha-helical ferredoxin"/>
    <property type="match status" value="2"/>
</dbReference>
<reference evidence="7 8" key="1">
    <citation type="submission" date="2019-02" db="EMBL/GenBank/DDBJ databases">
        <title>Siculibacillus lacustris gen. nov., sp. nov., a new rosette-forming bacterium isolated from a freshwater crater lake (Lake St. Ana, Romania).</title>
        <authorList>
            <person name="Felfoldi T."/>
            <person name="Marton Z."/>
            <person name="Szabo A."/>
            <person name="Mentes A."/>
            <person name="Boka K."/>
            <person name="Marialigeti K."/>
            <person name="Mathe I."/>
            <person name="Koncz M."/>
            <person name="Schumann P."/>
            <person name="Toth E."/>
        </authorList>
    </citation>
    <scope>NUCLEOTIDE SEQUENCE [LARGE SCALE GENOMIC DNA]</scope>
    <source>
        <strain evidence="7 8">SA-279</strain>
    </source>
</reference>
<dbReference type="PRINTS" id="PR00420">
    <property type="entry name" value="RNGMNOXGNASE"/>
</dbReference>
<evidence type="ECO:0000256" key="1">
    <source>
        <dbReference type="ARBA" id="ARBA00022485"/>
    </source>
</evidence>
<dbReference type="InterPro" id="IPR017896">
    <property type="entry name" value="4Fe4S_Fe-S-bd"/>
</dbReference>
<dbReference type="PROSITE" id="PS00198">
    <property type="entry name" value="4FE4S_FER_1"/>
    <property type="match status" value="1"/>
</dbReference>
<dbReference type="EMBL" id="SJFN01000022">
    <property type="protein sequence ID" value="TBW36128.1"/>
    <property type="molecule type" value="Genomic_DNA"/>
</dbReference>
<dbReference type="PANTHER" id="PTHR43255:SF1">
    <property type="entry name" value="IRON-SULFUR-BINDING OXIDOREDUCTASE FADF-RELATED"/>
    <property type="match status" value="1"/>
</dbReference>
<proteinExistence type="predicted"/>
<dbReference type="Proteomes" id="UP000292781">
    <property type="component" value="Unassembled WGS sequence"/>
</dbReference>
<dbReference type="Pfam" id="PF13534">
    <property type="entry name" value="Fer4_17"/>
    <property type="match status" value="1"/>
</dbReference>
<keyword evidence="4" id="KW-0408">Iron</keyword>
<sequence>MDAEQVKLWEGRCVEEQPPACVAACPLHLDVRAMMGKTAAGDFAGAFAVYARFIPFPAIVAHVCDHPCEASCRRAEAGGGLAISALERACVEEAHVGSRRQPQRNRRPKRVAVVGAGLAGLAAAHDLALKGHAVTVFEADAHPLERLHRDFDADRLPPSAIAADLGGLAMLGVEIRCRSRIGAGDGPLGLDTLLEAHDAVLLALGPGPALAFSGSLPLDGDGRIAADPATSATVLPKVFSTGRLLGSDGAYSPIRSVHDGRRAGESIERFLQGASLTAARSDEGAGPSSLHVNIAAHGSVPPVVAADPSRGFDRTEAMAEAARCFPCRCLECVKACDYLAHHGSYPKRYVREIYNNDGIVMGNRKSNRMIDGCTLCGQCAEICPTGLDMGEVCLDARRSMVARDKMPPSHHDFALRAMAFARSPAATLARHRPGRGTSAAVFFPGCQLTASAPDQVVAAWDHLDARLPGGVGLMLDCCGAPAEWAGRVVLHAEVRASLAASWEALGRPRVITACSTCLQMFTRHHPEIAAESLWTVLAAVGLPDGPRPAVPAPLAIHDPCTTRGVPAVQRAVRGLAATLGVEVVELGGADLGPCCGFGGLAEFADRPVADRIVARRIGESALDYLAYCATCRDVFARAGKRTLHLGDLIFAGAGADPAGRPDPGPSARRAARLGLVRRLKRERWGETMDEPSPSLALTVPDAVRLDMERKLILIEDVAQVIARAEATGAKLKTPETGRFVANHRIGEVTFWVDYAVADGGFVVARAWAHRMQVEAEP</sequence>
<dbReference type="GO" id="GO:0046872">
    <property type="term" value="F:metal ion binding"/>
    <property type="evidence" value="ECO:0007669"/>
    <property type="project" value="UniProtKB-KW"/>
</dbReference>
<evidence type="ECO:0000313" key="7">
    <source>
        <dbReference type="EMBL" id="TBW36128.1"/>
    </source>
</evidence>
<evidence type="ECO:0000313" key="8">
    <source>
        <dbReference type="Proteomes" id="UP000292781"/>
    </source>
</evidence>
<dbReference type="PROSITE" id="PS51379">
    <property type="entry name" value="4FE4S_FER_2"/>
    <property type="match status" value="1"/>
</dbReference>
<dbReference type="GO" id="GO:0005886">
    <property type="term" value="C:plasma membrane"/>
    <property type="evidence" value="ECO:0007669"/>
    <property type="project" value="TreeGrafter"/>
</dbReference>
<keyword evidence="3" id="KW-0560">Oxidoreductase</keyword>
<dbReference type="InterPro" id="IPR051460">
    <property type="entry name" value="HdrC_iron-sulfur_subunit"/>
</dbReference>
<dbReference type="InterPro" id="IPR028261">
    <property type="entry name" value="DPD_II"/>
</dbReference>
<dbReference type="PANTHER" id="PTHR43255">
    <property type="entry name" value="IRON-SULFUR-BINDING OXIDOREDUCTASE FADF-RELATED-RELATED"/>
    <property type="match status" value="1"/>
</dbReference>
<feature type="domain" description="4Fe-4S ferredoxin-type" evidence="6">
    <location>
        <begin position="362"/>
        <end position="392"/>
    </location>
</feature>
<dbReference type="GO" id="GO:0016491">
    <property type="term" value="F:oxidoreductase activity"/>
    <property type="evidence" value="ECO:0007669"/>
    <property type="project" value="UniProtKB-KW"/>
</dbReference>
<evidence type="ECO:0000259" key="6">
    <source>
        <dbReference type="PROSITE" id="PS51379"/>
    </source>
</evidence>
<gene>
    <name evidence="7" type="ORF">EYW49_14880</name>
</gene>
<dbReference type="Pfam" id="PF02754">
    <property type="entry name" value="CCG"/>
    <property type="match status" value="2"/>
</dbReference>
<protein>
    <submittedName>
        <fullName evidence="7">FAD-dependent oxidoreductase</fullName>
    </submittedName>
</protein>
<dbReference type="InterPro" id="IPR017900">
    <property type="entry name" value="4Fe4S_Fe_S_CS"/>
</dbReference>
<dbReference type="GO" id="GO:0051539">
    <property type="term" value="F:4 iron, 4 sulfur cluster binding"/>
    <property type="evidence" value="ECO:0007669"/>
    <property type="project" value="UniProtKB-KW"/>
</dbReference>
<keyword evidence="1" id="KW-0004">4Fe-4S</keyword>
<accession>A0A4V2KT81</accession>
<dbReference type="SUPFAM" id="SSF46548">
    <property type="entry name" value="alpha-helical ferredoxin"/>
    <property type="match status" value="1"/>
</dbReference>
<dbReference type="SUPFAM" id="SSF51971">
    <property type="entry name" value="Nucleotide-binding domain"/>
    <property type="match status" value="1"/>
</dbReference>
<dbReference type="OrthoDB" id="9803192at2"/>
<name>A0A4V2KT81_9HYPH</name>
<comment type="caution">
    <text evidence="7">The sequence shown here is derived from an EMBL/GenBank/DDBJ whole genome shotgun (WGS) entry which is preliminary data.</text>
</comment>
<dbReference type="Pfam" id="PF14691">
    <property type="entry name" value="Fer4_20"/>
    <property type="match status" value="1"/>
</dbReference>
<dbReference type="InterPro" id="IPR004017">
    <property type="entry name" value="Cys_rich_dom"/>
</dbReference>
<evidence type="ECO:0000256" key="5">
    <source>
        <dbReference type="ARBA" id="ARBA00023014"/>
    </source>
</evidence>
<evidence type="ECO:0000256" key="4">
    <source>
        <dbReference type="ARBA" id="ARBA00023004"/>
    </source>
</evidence>
<keyword evidence="5" id="KW-0411">Iron-sulfur</keyword>
<dbReference type="Pfam" id="PF13450">
    <property type="entry name" value="NAD_binding_8"/>
    <property type="match status" value="1"/>
</dbReference>
<keyword evidence="8" id="KW-1185">Reference proteome</keyword>
<evidence type="ECO:0000256" key="3">
    <source>
        <dbReference type="ARBA" id="ARBA00023002"/>
    </source>
</evidence>
<dbReference type="InterPro" id="IPR036188">
    <property type="entry name" value="FAD/NAD-bd_sf"/>
</dbReference>
<evidence type="ECO:0000256" key="2">
    <source>
        <dbReference type="ARBA" id="ARBA00022723"/>
    </source>
</evidence>
<organism evidence="7 8">
    <name type="scientific">Siculibacillus lacustris</name>
    <dbReference type="NCBI Taxonomy" id="1549641"/>
    <lineage>
        <taxon>Bacteria</taxon>
        <taxon>Pseudomonadati</taxon>
        <taxon>Pseudomonadota</taxon>
        <taxon>Alphaproteobacteria</taxon>
        <taxon>Hyphomicrobiales</taxon>
        <taxon>Ancalomicrobiaceae</taxon>
        <taxon>Siculibacillus</taxon>
    </lineage>
</organism>